<protein>
    <submittedName>
        <fullName evidence="1">Uncharacterized protein</fullName>
    </submittedName>
</protein>
<dbReference type="Proteomes" id="UP001148662">
    <property type="component" value="Unassembled WGS sequence"/>
</dbReference>
<evidence type="ECO:0000313" key="1">
    <source>
        <dbReference type="EMBL" id="KAJ3546143.1"/>
    </source>
</evidence>
<keyword evidence="2" id="KW-1185">Reference proteome</keyword>
<proteinExistence type="predicted"/>
<evidence type="ECO:0000313" key="2">
    <source>
        <dbReference type="Proteomes" id="UP001148662"/>
    </source>
</evidence>
<gene>
    <name evidence="1" type="ORF">NM688_g5545</name>
</gene>
<comment type="caution">
    <text evidence="1">The sequence shown here is derived from an EMBL/GenBank/DDBJ whole genome shotgun (WGS) entry which is preliminary data.</text>
</comment>
<organism evidence="1 2">
    <name type="scientific">Phlebia brevispora</name>
    <dbReference type="NCBI Taxonomy" id="194682"/>
    <lineage>
        <taxon>Eukaryota</taxon>
        <taxon>Fungi</taxon>
        <taxon>Dikarya</taxon>
        <taxon>Basidiomycota</taxon>
        <taxon>Agaricomycotina</taxon>
        <taxon>Agaricomycetes</taxon>
        <taxon>Polyporales</taxon>
        <taxon>Meruliaceae</taxon>
        <taxon>Phlebia</taxon>
    </lineage>
</organism>
<reference evidence="1" key="1">
    <citation type="submission" date="2022-07" db="EMBL/GenBank/DDBJ databases">
        <title>Genome Sequence of Phlebia brevispora.</title>
        <authorList>
            <person name="Buettner E."/>
        </authorList>
    </citation>
    <scope>NUCLEOTIDE SEQUENCE</scope>
    <source>
        <strain evidence="1">MPL23</strain>
    </source>
</reference>
<accession>A0ACC1STM5</accession>
<dbReference type="EMBL" id="JANHOG010001033">
    <property type="protein sequence ID" value="KAJ3546143.1"/>
    <property type="molecule type" value="Genomic_DNA"/>
</dbReference>
<sequence length="115" mass="12666">MNFIEIEKEIAALGKKARDGKLTIEDMAGGTFTISNGGVFGSLYGTPIINLPQTAVLGMHAIKERPVVVNGQIVIRPIMVIALTYDHRLLDGREAVTFLVKVRDYLEDPRKMLLA</sequence>
<name>A0ACC1STM5_9APHY</name>